<evidence type="ECO:0000256" key="6">
    <source>
        <dbReference type="ARBA" id="ARBA00022617"/>
    </source>
</evidence>
<evidence type="ECO:0000313" key="17">
    <source>
        <dbReference type="EMBL" id="KAJ6634902.1"/>
    </source>
</evidence>
<evidence type="ECO:0000256" key="10">
    <source>
        <dbReference type="ARBA" id="ARBA00023002"/>
    </source>
</evidence>
<evidence type="ECO:0000313" key="18">
    <source>
        <dbReference type="Proteomes" id="UP001151699"/>
    </source>
</evidence>
<accession>A0A9Q0RWE5</accession>
<evidence type="ECO:0000256" key="11">
    <source>
        <dbReference type="ARBA" id="ARBA00023004"/>
    </source>
</evidence>
<comment type="similarity">
    <text evidence="5 15">Belongs to the cytochrome P450 family.</text>
</comment>
<reference evidence="17" key="1">
    <citation type="submission" date="2022-07" db="EMBL/GenBank/DDBJ databases">
        <authorList>
            <person name="Trinca V."/>
            <person name="Uliana J.V.C."/>
            <person name="Torres T.T."/>
            <person name="Ward R.J."/>
            <person name="Monesi N."/>
        </authorList>
    </citation>
    <scope>NUCLEOTIDE SEQUENCE</scope>
    <source>
        <strain evidence="17">HSMRA1968</strain>
        <tissue evidence="17">Whole embryos</tissue>
    </source>
</reference>
<evidence type="ECO:0000256" key="1">
    <source>
        <dbReference type="ARBA" id="ARBA00001971"/>
    </source>
</evidence>
<sequence length="511" mass="59471">TNRLSEGHFNMLLLLYAIIVTLFLLYELLKPKDDYFIKKGIPYMKPKFLIGSRHDLLLRNKPATETLRSWYNEFPNDKVSGLFEFSTPTYIVRDPKLLKKLTVKDFEYFLDHKNFIGEDVDPLFGRALFSLQGQRWKDMRATLSPAFTGSKMRQMFEFVSSVGQQVATTIKTQIKNGGEKSFEFKDLARKFTVDTIATCAFGIEVNSFENPKNDFHRIAGKVANFGSFTTILKFMGYFAAPKLMRLLKIKFFDEETTTFFQKAIDETIEAGKTNTRKGTRNKEIGRRLGRNVVTRKWDDADLCAQCFIFFFAGFDTVSTVMTFMSYELMANTDVQRRLQQEIDEMNEAIGGKRVNYEQIQGMKYMDQVVCETLRKWPPAPLVDRLCVKDYEMVYDDKKFTIEKGKNFYIPIFGIHHDARYYENPEKFDPDRFSEENRRNIDPDAYLPFGLGPRNCIGSRFALMELKTIIYYLLLNFDFVPTEKSQIPLKLANNPTQLQSEKGVWVGFNPRN</sequence>
<evidence type="ECO:0000256" key="9">
    <source>
        <dbReference type="ARBA" id="ARBA00022848"/>
    </source>
</evidence>
<dbReference type="InterPro" id="IPR036396">
    <property type="entry name" value="Cyt_P450_sf"/>
</dbReference>
<keyword evidence="18" id="KW-1185">Reference proteome</keyword>
<name>A0A9Q0RWE5_9DIPT</name>
<evidence type="ECO:0000256" key="16">
    <source>
        <dbReference type="SAM" id="Phobius"/>
    </source>
</evidence>
<dbReference type="FunFam" id="1.10.630.10:FF:000042">
    <property type="entry name" value="Cytochrome P450"/>
    <property type="match status" value="1"/>
</dbReference>
<keyword evidence="9" id="KW-0492">Microsome</keyword>
<keyword evidence="13 16" id="KW-0472">Membrane</keyword>
<dbReference type="PROSITE" id="PS00086">
    <property type="entry name" value="CYTOCHROME_P450"/>
    <property type="match status" value="1"/>
</dbReference>
<evidence type="ECO:0000256" key="14">
    <source>
        <dbReference type="PIRSR" id="PIRSR602401-1"/>
    </source>
</evidence>
<evidence type="ECO:0000256" key="7">
    <source>
        <dbReference type="ARBA" id="ARBA00022723"/>
    </source>
</evidence>
<dbReference type="CDD" id="cd11056">
    <property type="entry name" value="CYP6-like"/>
    <property type="match status" value="1"/>
</dbReference>
<dbReference type="Gene3D" id="1.10.630.10">
    <property type="entry name" value="Cytochrome P450"/>
    <property type="match status" value="1"/>
</dbReference>
<dbReference type="PANTHER" id="PTHR24292">
    <property type="entry name" value="CYTOCHROME P450"/>
    <property type="match status" value="1"/>
</dbReference>
<dbReference type="InterPro" id="IPR001128">
    <property type="entry name" value="Cyt_P450"/>
</dbReference>
<dbReference type="GO" id="GO:0005506">
    <property type="term" value="F:iron ion binding"/>
    <property type="evidence" value="ECO:0007669"/>
    <property type="project" value="InterPro"/>
</dbReference>
<dbReference type="GO" id="GO:0020037">
    <property type="term" value="F:heme binding"/>
    <property type="evidence" value="ECO:0007669"/>
    <property type="project" value="InterPro"/>
</dbReference>
<evidence type="ECO:0000256" key="3">
    <source>
        <dbReference type="ARBA" id="ARBA00004174"/>
    </source>
</evidence>
<dbReference type="AlphaFoldDB" id="A0A9Q0RWE5"/>
<evidence type="ECO:0000256" key="5">
    <source>
        <dbReference type="ARBA" id="ARBA00010617"/>
    </source>
</evidence>
<organism evidence="17 18">
    <name type="scientific">Pseudolycoriella hygida</name>
    <dbReference type="NCBI Taxonomy" id="35572"/>
    <lineage>
        <taxon>Eukaryota</taxon>
        <taxon>Metazoa</taxon>
        <taxon>Ecdysozoa</taxon>
        <taxon>Arthropoda</taxon>
        <taxon>Hexapoda</taxon>
        <taxon>Insecta</taxon>
        <taxon>Pterygota</taxon>
        <taxon>Neoptera</taxon>
        <taxon>Endopterygota</taxon>
        <taxon>Diptera</taxon>
        <taxon>Nematocera</taxon>
        <taxon>Sciaroidea</taxon>
        <taxon>Sciaridae</taxon>
        <taxon>Pseudolycoriella</taxon>
    </lineage>
</organism>
<evidence type="ECO:0000256" key="15">
    <source>
        <dbReference type="RuleBase" id="RU000461"/>
    </source>
</evidence>
<dbReference type="InterPro" id="IPR017972">
    <property type="entry name" value="Cyt_P450_CS"/>
</dbReference>
<protein>
    <submittedName>
        <fullName evidence="17">Cytochrome P450 9e2</fullName>
    </submittedName>
</protein>
<evidence type="ECO:0000256" key="2">
    <source>
        <dbReference type="ARBA" id="ARBA00003690"/>
    </source>
</evidence>
<feature type="binding site" description="axial binding residue" evidence="14">
    <location>
        <position position="455"/>
    </location>
    <ligand>
        <name>heme</name>
        <dbReference type="ChEBI" id="CHEBI:30413"/>
    </ligand>
    <ligandPart>
        <name>Fe</name>
        <dbReference type="ChEBI" id="CHEBI:18248"/>
    </ligandPart>
</feature>
<dbReference type="GO" id="GO:0005789">
    <property type="term" value="C:endoplasmic reticulum membrane"/>
    <property type="evidence" value="ECO:0007669"/>
    <property type="project" value="UniProtKB-SubCell"/>
</dbReference>
<dbReference type="OrthoDB" id="2789670at2759"/>
<comment type="cofactor">
    <cofactor evidence="1 14">
        <name>heme</name>
        <dbReference type="ChEBI" id="CHEBI:30413"/>
    </cofactor>
</comment>
<dbReference type="GO" id="GO:0016705">
    <property type="term" value="F:oxidoreductase activity, acting on paired donors, with incorporation or reduction of molecular oxygen"/>
    <property type="evidence" value="ECO:0007669"/>
    <property type="project" value="InterPro"/>
</dbReference>
<dbReference type="SUPFAM" id="SSF48264">
    <property type="entry name" value="Cytochrome P450"/>
    <property type="match status" value="1"/>
</dbReference>
<dbReference type="GO" id="GO:0004497">
    <property type="term" value="F:monooxygenase activity"/>
    <property type="evidence" value="ECO:0007669"/>
    <property type="project" value="UniProtKB-KW"/>
</dbReference>
<keyword evidence="8" id="KW-0256">Endoplasmic reticulum</keyword>
<evidence type="ECO:0000256" key="8">
    <source>
        <dbReference type="ARBA" id="ARBA00022824"/>
    </source>
</evidence>
<dbReference type="Proteomes" id="UP001151699">
    <property type="component" value="Chromosome C"/>
</dbReference>
<keyword evidence="16" id="KW-1133">Transmembrane helix</keyword>
<feature type="transmembrane region" description="Helical" evidence="16">
    <location>
        <begin position="12"/>
        <end position="29"/>
    </location>
</feature>
<dbReference type="PRINTS" id="PR00463">
    <property type="entry name" value="EP450I"/>
</dbReference>
<comment type="subcellular location">
    <subcellularLocation>
        <location evidence="4">Endoplasmic reticulum membrane</location>
        <topology evidence="4">Peripheral membrane protein</topology>
    </subcellularLocation>
    <subcellularLocation>
        <location evidence="3">Microsome membrane</location>
        <topology evidence="3">Peripheral membrane protein</topology>
    </subcellularLocation>
</comment>
<gene>
    <name evidence="17" type="primary">CYP9E2_2</name>
    <name evidence="17" type="ORF">Bhyg_13483</name>
</gene>
<keyword evidence="6 14" id="KW-0349">Heme</keyword>
<keyword evidence="16" id="KW-0812">Transmembrane</keyword>
<comment type="caution">
    <text evidence="17">The sequence shown here is derived from an EMBL/GenBank/DDBJ whole genome shotgun (WGS) entry which is preliminary data.</text>
</comment>
<keyword evidence="10 15" id="KW-0560">Oxidoreductase</keyword>
<evidence type="ECO:0000256" key="4">
    <source>
        <dbReference type="ARBA" id="ARBA00004406"/>
    </source>
</evidence>
<proteinExistence type="inferred from homology"/>
<dbReference type="InterPro" id="IPR050476">
    <property type="entry name" value="Insect_CytP450_Detox"/>
</dbReference>
<feature type="non-terminal residue" evidence="17">
    <location>
        <position position="511"/>
    </location>
</feature>
<dbReference type="Pfam" id="PF00067">
    <property type="entry name" value="p450"/>
    <property type="match status" value="1"/>
</dbReference>
<dbReference type="PANTHER" id="PTHR24292:SF54">
    <property type="entry name" value="CYP9F3-RELATED"/>
    <property type="match status" value="1"/>
</dbReference>
<comment type="function">
    <text evidence="2">May be involved in the metabolism of insect hormones and in the breakdown of synthetic insecticides.</text>
</comment>
<keyword evidence="12 15" id="KW-0503">Monooxygenase</keyword>
<evidence type="ECO:0000256" key="12">
    <source>
        <dbReference type="ARBA" id="ARBA00023033"/>
    </source>
</evidence>
<dbReference type="PRINTS" id="PR00385">
    <property type="entry name" value="P450"/>
</dbReference>
<evidence type="ECO:0000256" key="13">
    <source>
        <dbReference type="ARBA" id="ARBA00023136"/>
    </source>
</evidence>
<dbReference type="EMBL" id="WJQU01000004">
    <property type="protein sequence ID" value="KAJ6634902.1"/>
    <property type="molecule type" value="Genomic_DNA"/>
</dbReference>
<keyword evidence="7 14" id="KW-0479">Metal-binding</keyword>
<dbReference type="InterPro" id="IPR002401">
    <property type="entry name" value="Cyt_P450_E_grp-I"/>
</dbReference>
<keyword evidence="11 14" id="KW-0408">Iron</keyword>